<dbReference type="AlphaFoldDB" id="S3DN24"/>
<dbReference type="EMBL" id="KE145369">
    <property type="protein sequence ID" value="EPE27883.1"/>
    <property type="molecule type" value="Genomic_DNA"/>
</dbReference>
<dbReference type="PANTHER" id="PTHR12598">
    <property type="entry name" value="COPPER HOMEOSTASIS PROTEIN CUTC"/>
    <property type="match status" value="1"/>
</dbReference>
<dbReference type="HOGENOM" id="CLU_050555_0_0_1"/>
<dbReference type="GeneID" id="19463729"/>
<dbReference type="Pfam" id="PF03932">
    <property type="entry name" value="CutC"/>
    <property type="match status" value="1"/>
</dbReference>
<feature type="chain" id="PRO_5004508267" description="Copper homeostasis protein cutC homolog" evidence="3">
    <location>
        <begin position="19"/>
        <end position="238"/>
    </location>
</feature>
<evidence type="ECO:0000256" key="3">
    <source>
        <dbReference type="SAM" id="SignalP"/>
    </source>
</evidence>
<dbReference type="Proteomes" id="UP000016922">
    <property type="component" value="Unassembled WGS sequence"/>
</dbReference>
<dbReference type="OrthoDB" id="7392499at2759"/>
<evidence type="ECO:0000256" key="1">
    <source>
        <dbReference type="ARBA" id="ARBA00007768"/>
    </source>
</evidence>
<reference evidence="4 5" key="1">
    <citation type="journal article" date="2013" name="BMC Genomics">
        <title>Genomics-driven discovery of the pneumocandin biosynthetic gene cluster in the fungus Glarea lozoyensis.</title>
        <authorList>
            <person name="Chen L."/>
            <person name="Yue Q."/>
            <person name="Zhang X."/>
            <person name="Xiang M."/>
            <person name="Wang C."/>
            <person name="Li S."/>
            <person name="Che Y."/>
            <person name="Ortiz-Lopez F.J."/>
            <person name="Bills G.F."/>
            <person name="Liu X."/>
            <person name="An Z."/>
        </authorList>
    </citation>
    <scope>NUCLEOTIDE SEQUENCE [LARGE SCALE GENOMIC DNA]</scope>
    <source>
        <strain evidence="5">ATCC 20868 / MF5171</strain>
    </source>
</reference>
<dbReference type="eggNOG" id="KOG4013">
    <property type="taxonomic scope" value="Eukaryota"/>
</dbReference>
<dbReference type="RefSeq" id="XP_008085242.1">
    <property type="nucleotide sequence ID" value="XM_008087051.1"/>
</dbReference>
<dbReference type="Gene3D" id="3.20.20.380">
    <property type="entry name" value="Copper homeostasis (CutC) domain"/>
    <property type="match status" value="1"/>
</dbReference>
<evidence type="ECO:0000313" key="5">
    <source>
        <dbReference type="Proteomes" id="UP000016922"/>
    </source>
</evidence>
<name>S3DN24_GLAL2</name>
<keyword evidence="3" id="KW-0732">Signal</keyword>
<dbReference type="KEGG" id="glz:GLAREA_04674"/>
<accession>S3DN24</accession>
<evidence type="ECO:0000256" key="2">
    <source>
        <dbReference type="ARBA" id="ARBA00019014"/>
    </source>
</evidence>
<dbReference type="InterPro" id="IPR036822">
    <property type="entry name" value="CutC-like_dom_sf"/>
</dbReference>
<gene>
    <name evidence="4" type="ORF">GLAREA_04674</name>
</gene>
<organism evidence="4 5">
    <name type="scientific">Glarea lozoyensis (strain ATCC 20868 / MF5171)</name>
    <dbReference type="NCBI Taxonomy" id="1116229"/>
    <lineage>
        <taxon>Eukaryota</taxon>
        <taxon>Fungi</taxon>
        <taxon>Dikarya</taxon>
        <taxon>Ascomycota</taxon>
        <taxon>Pezizomycotina</taxon>
        <taxon>Leotiomycetes</taxon>
        <taxon>Helotiales</taxon>
        <taxon>Helotiaceae</taxon>
        <taxon>Glarea</taxon>
    </lineage>
</organism>
<dbReference type="STRING" id="1116229.S3DN24"/>
<dbReference type="InterPro" id="IPR005627">
    <property type="entry name" value="CutC-like"/>
</dbReference>
<proteinExistence type="inferred from homology"/>
<protein>
    <recommendedName>
        <fullName evidence="2">Copper homeostasis protein cutC homolog</fullName>
    </recommendedName>
</protein>
<evidence type="ECO:0000313" key="4">
    <source>
        <dbReference type="EMBL" id="EPE27883.1"/>
    </source>
</evidence>
<dbReference type="OMA" id="HRAFDQC"/>
<dbReference type="SUPFAM" id="SSF110395">
    <property type="entry name" value="CutC-like"/>
    <property type="match status" value="1"/>
</dbReference>
<dbReference type="GO" id="GO:0005507">
    <property type="term" value="F:copper ion binding"/>
    <property type="evidence" value="ECO:0007669"/>
    <property type="project" value="TreeGrafter"/>
</dbReference>
<dbReference type="PANTHER" id="PTHR12598:SF0">
    <property type="entry name" value="COPPER HOMEOSTASIS PROTEIN CUTC HOMOLOG"/>
    <property type="match status" value="1"/>
</dbReference>
<comment type="similarity">
    <text evidence="1">Belongs to the CutC family.</text>
</comment>
<feature type="signal peptide" evidence="3">
    <location>
        <begin position="1"/>
        <end position="18"/>
    </location>
</feature>
<sequence length="238" mass="25995">MPFLEICAFSLRTALLAAQSGAHRIELCTSPSTGGFTPPLNDLLTLKAGFPSIPVNVMIRSPAPDLVYQYSSEEMDIMGAQIEEFLKTGEVDGFVFGFVKDGKVDVERCKRLLEAAKGKWCTFHKAFDLIATEDMERELEVLKELGFHAVLTSGGKGTAVEGKEMLKRLVVLSGGLIDVIVGGGVRKENITELLEGTRARWIHSAALGEGGFDEQEVEAMMDVVEGFGRGLTWKRPSR</sequence>
<keyword evidence="5" id="KW-1185">Reference proteome</keyword>